<evidence type="ECO:0000256" key="9">
    <source>
        <dbReference type="ARBA" id="ARBA00023286"/>
    </source>
</evidence>
<keyword evidence="7" id="KW-0675">Receptor</keyword>
<comment type="subcellular location">
    <subcellularLocation>
        <location evidence="1">Membrane</location>
        <topology evidence="1">Multi-pass membrane protein</topology>
    </subcellularLocation>
</comment>
<keyword evidence="6 12" id="KW-0472">Membrane</keyword>
<dbReference type="AlphaFoldDB" id="A0AA38G8Q6"/>
<dbReference type="InterPro" id="IPR015683">
    <property type="entry name" value="Ionotropic_Glu_rcpt"/>
</dbReference>
<evidence type="ECO:0000256" key="3">
    <source>
        <dbReference type="ARBA" id="ARBA00022692"/>
    </source>
</evidence>
<evidence type="ECO:0000256" key="1">
    <source>
        <dbReference type="ARBA" id="ARBA00004141"/>
    </source>
</evidence>
<evidence type="ECO:0000313" key="15">
    <source>
        <dbReference type="Proteomes" id="UP000824469"/>
    </source>
</evidence>
<sequence>MAVMLIVASFMYSYTSRITGDQMKPTFTSVEALVASGFAVGYQKGSFVGEYLYANLGISKRNLRAYGTAEEYAEALLKGPNRGGVAAIFDEIPYVRLFLSGRCGFTMVGPIYKTGGFGFVFSRGSDLVADMNTAILTLAEHTALREIESKYFNTTPCSDSGTVGIGLDTFWWLFLLLGIVLSLALIVFFKMKDPESSEQQNDPSSNLEESSSQDEDQHHLDINFISEVDENVP</sequence>
<keyword evidence="8" id="KW-0325">Glycoprotein</keyword>
<keyword evidence="15" id="KW-1185">Reference proteome</keyword>
<gene>
    <name evidence="14" type="ORF">KI387_019182</name>
</gene>
<protein>
    <recommendedName>
        <fullName evidence="13">Ionotropic glutamate receptor C-terminal domain-containing protein</fullName>
    </recommendedName>
</protein>
<feature type="non-terminal residue" evidence="14">
    <location>
        <position position="233"/>
    </location>
</feature>
<feature type="region of interest" description="Disordered" evidence="11">
    <location>
        <begin position="195"/>
        <end position="233"/>
    </location>
</feature>
<accession>A0AA38G8Q6</accession>
<evidence type="ECO:0000259" key="13">
    <source>
        <dbReference type="SMART" id="SM00079"/>
    </source>
</evidence>
<feature type="transmembrane region" description="Helical" evidence="12">
    <location>
        <begin position="170"/>
        <end position="189"/>
    </location>
</feature>
<feature type="domain" description="Ionotropic glutamate receptor C-terminal" evidence="13">
    <location>
        <begin position="4"/>
        <end position="154"/>
    </location>
</feature>
<dbReference type="GO" id="GO:0016020">
    <property type="term" value="C:membrane"/>
    <property type="evidence" value="ECO:0007669"/>
    <property type="project" value="UniProtKB-SubCell"/>
</dbReference>
<dbReference type="Gene3D" id="3.40.190.10">
    <property type="entry name" value="Periplasmic binding protein-like II"/>
    <property type="match status" value="1"/>
</dbReference>
<reference evidence="14 15" key="1">
    <citation type="journal article" date="2021" name="Nat. Plants">
        <title>The Taxus genome provides insights into paclitaxel biosynthesis.</title>
        <authorList>
            <person name="Xiong X."/>
            <person name="Gou J."/>
            <person name="Liao Q."/>
            <person name="Li Y."/>
            <person name="Zhou Q."/>
            <person name="Bi G."/>
            <person name="Li C."/>
            <person name="Du R."/>
            <person name="Wang X."/>
            <person name="Sun T."/>
            <person name="Guo L."/>
            <person name="Liang H."/>
            <person name="Lu P."/>
            <person name="Wu Y."/>
            <person name="Zhang Z."/>
            <person name="Ro D.K."/>
            <person name="Shang Y."/>
            <person name="Huang S."/>
            <person name="Yan J."/>
        </authorList>
    </citation>
    <scope>NUCLEOTIDE SEQUENCE [LARGE SCALE GENOMIC DNA]</scope>
    <source>
        <strain evidence="14">Ta-2019</strain>
    </source>
</reference>
<comment type="caution">
    <text evidence="14">The sequence shown here is derived from an EMBL/GenBank/DDBJ whole genome shotgun (WGS) entry which is preliminary data.</text>
</comment>
<evidence type="ECO:0000256" key="2">
    <source>
        <dbReference type="ARBA" id="ARBA00022448"/>
    </source>
</evidence>
<keyword evidence="5" id="KW-0406">Ion transport</keyword>
<organism evidence="14 15">
    <name type="scientific">Taxus chinensis</name>
    <name type="common">Chinese yew</name>
    <name type="synonym">Taxus wallichiana var. chinensis</name>
    <dbReference type="NCBI Taxonomy" id="29808"/>
    <lineage>
        <taxon>Eukaryota</taxon>
        <taxon>Viridiplantae</taxon>
        <taxon>Streptophyta</taxon>
        <taxon>Embryophyta</taxon>
        <taxon>Tracheophyta</taxon>
        <taxon>Spermatophyta</taxon>
        <taxon>Pinopsida</taxon>
        <taxon>Pinidae</taxon>
        <taxon>Conifers II</taxon>
        <taxon>Cupressales</taxon>
        <taxon>Taxaceae</taxon>
        <taxon>Taxus</taxon>
    </lineage>
</organism>
<evidence type="ECO:0000256" key="7">
    <source>
        <dbReference type="ARBA" id="ARBA00023170"/>
    </source>
</evidence>
<dbReference type="InterPro" id="IPR001320">
    <property type="entry name" value="Iontro_rcpt_C"/>
</dbReference>
<feature type="compositionally biased region" description="Polar residues" evidence="11">
    <location>
        <begin position="197"/>
        <end position="210"/>
    </location>
</feature>
<keyword evidence="4 12" id="KW-1133">Transmembrane helix</keyword>
<dbReference type="EMBL" id="JAHRHJ020000004">
    <property type="protein sequence ID" value="KAH9317413.1"/>
    <property type="molecule type" value="Genomic_DNA"/>
</dbReference>
<keyword evidence="3 12" id="KW-0812">Transmembrane</keyword>
<evidence type="ECO:0000256" key="11">
    <source>
        <dbReference type="SAM" id="MobiDB-lite"/>
    </source>
</evidence>
<keyword evidence="9" id="KW-1071">Ligand-gated ion channel</keyword>
<keyword evidence="10" id="KW-0407">Ion channel</keyword>
<evidence type="ECO:0000256" key="5">
    <source>
        <dbReference type="ARBA" id="ARBA00023065"/>
    </source>
</evidence>
<evidence type="ECO:0000256" key="10">
    <source>
        <dbReference type="ARBA" id="ARBA00023303"/>
    </source>
</evidence>
<proteinExistence type="predicted"/>
<name>A0AA38G8Q6_TAXCH</name>
<evidence type="ECO:0000256" key="6">
    <source>
        <dbReference type="ARBA" id="ARBA00023136"/>
    </source>
</evidence>
<dbReference type="PANTHER" id="PTHR18966">
    <property type="entry name" value="IONOTROPIC GLUTAMATE RECEPTOR"/>
    <property type="match status" value="1"/>
</dbReference>
<evidence type="ECO:0000256" key="4">
    <source>
        <dbReference type="ARBA" id="ARBA00022989"/>
    </source>
</evidence>
<dbReference type="GO" id="GO:0015276">
    <property type="term" value="F:ligand-gated monoatomic ion channel activity"/>
    <property type="evidence" value="ECO:0007669"/>
    <property type="project" value="InterPro"/>
</dbReference>
<evidence type="ECO:0000256" key="12">
    <source>
        <dbReference type="SAM" id="Phobius"/>
    </source>
</evidence>
<evidence type="ECO:0000313" key="14">
    <source>
        <dbReference type="EMBL" id="KAH9317413.1"/>
    </source>
</evidence>
<dbReference type="Proteomes" id="UP000824469">
    <property type="component" value="Unassembled WGS sequence"/>
</dbReference>
<dbReference type="SUPFAM" id="SSF53850">
    <property type="entry name" value="Periplasmic binding protein-like II"/>
    <property type="match status" value="1"/>
</dbReference>
<evidence type="ECO:0000256" key="8">
    <source>
        <dbReference type="ARBA" id="ARBA00023180"/>
    </source>
</evidence>
<dbReference type="SMART" id="SM00079">
    <property type="entry name" value="PBPe"/>
    <property type="match status" value="1"/>
</dbReference>
<keyword evidence="2" id="KW-0813">Transport</keyword>